<protein>
    <submittedName>
        <fullName evidence="1">Uncharacterized protein</fullName>
    </submittedName>
</protein>
<accession>E3EK74</accession>
<dbReference type="HOGENOM" id="CLU_136045_0_0_9"/>
<sequence length="171" mass="20183">MNNEDIKFWRYYIPAINGEGWGIFLLDSTGMFSAVTDYANAAYKWDYHAKKDFRQFFAKGMSSTRLLNNLFYHLREYDPDETLKSVKEYILHLRGDQSLTREAARKEWDLLEQYDWLDNDADFTRWHDETNLNDVGELYKLGYPSDAQAFVEKLMPRFCEAVAADLAEESE</sequence>
<dbReference type="InterPro" id="IPR058701">
    <property type="entry name" value="PhiTE_072-like"/>
</dbReference>
<geneLocation type="plasmid" evidence="1 2">
    <name>pSC2</name>
</geneLocation>
<dbReference type="OrthoDB" id="2663163at2"/>
<dbReference type="eggNOG" id="ENOG50349N1">
    <property type="taxonomic scope" value="Bacteria"/>
</dbReference>
<proteinExistence type="predicted"/>
<name>E3EK74_PAEPS</name>
<dbReference type="AlphaFoldDB" id="E3EK74"/>
<keyword evidence="1" id="KW-0614">Plasmid</keyword>
<evidence type="ECO:0000313" key="2">
    <source>
        <dbReference type="Proteomes" id="UP000006868"/>
    </source>
</evidence>
<organism evidence="1 2">
    <name type="scientific">Paenibacillus polymyxa (strain SC2)</name>
    <name type="common">Bacillus polymyxa</name>
    <dbReference type="NCBI Taxonomy" id="886882"/>
    <lineage>
        <taxon>Bacteria</taxon>
        <taxon>Bacillati</taxon>
        <taxon>Bacillota</taxon>
        <taxon>Bacilli</taxon>
        <taxon>Bacillales</taxon>
        <taxon>Paenibacillaceae</taxon>
        <taxon>Paenibacillus</taxon>
    </lineage>
</organism>
<dbReference type="Pfam" id="PF26211">
    <property type="entry name" value="Phage_phiTE_072"/>
    <property type="match status" value="1"/>
</dbReference>
<dbReference type="EMBL" id="CP002214">
    <property type="protein sequence ID" value="ADO59783.1"/>
    <property type="molecule type" value="Genomic_DNA"/>
</dbReference>
<gene>
    <name evidence="1" type="ORF">PPSC2_26250</name>
</gene>
<dbReference type="PATRIC" id="fig|886882.15.peg.5527"/>
<reference evidence="1 2" key="1">
    <citation type="journal article" date="2011" name="J. Bacteriol.">
        <title>Complete genome sequence of Paenibacillus polymyxa SC2, a strain of plant growth-promoting Rhizobacterium with broad-spectrum antimicrobial activity.</title>
        <authorList>
            <person name="Ma M."/>
            <person name="Wang C."/>
            <person name="Ding Y."/>
            <person name="Li L."/>
            <person name="Shen D."/>
            <person name="Jiang X."/>
            <person name="Guan D."/>
            <person name="Cao F."/>
            <person name="Chen H."/>
            <person name="Feng R."/>
            <person name="Wang X."/>
            <person name="Ge Y."/>
            <person name="Yao L."/>
            <person name="Bing X."/>
            <person name="Yang X."/>
            <person name="Li J."/>
            <person name="Du B."/>
        </authorList>
    </citation>
    <scope>NUCLEOTIDE SEQUENCE [LARGE SCALE GENOMIC DNA]</scope>
    <source>
        <strain evidence="1 2">SC2</strain>
        <plasmid evidence="2">pSC2</plasmid>
    </source>
</reference>
<dbReference type="KEGG" id="ppm:PPSC2_26250"/>
<evidence type="ECO:0000313" key="1">
    <source>
        <dbReference type="EMBL" id="ADO59783.1"/>
    </source>
</evidence>
<dbReference type="Proteomes" id="UP000006868">
    <property type="component" value="Plasmid pSC2"/>
</dbReference>
<dbReference type="RefSeq" id="WP_013386197.1">
    <property type="nucleotide sequence ID" value="NC_014628.2"/>
</dbReference>